<keyword evidence="3" id="KW-1185">Reference proteome</keyword>
<name>A0A926DAG5_9FIRM</name>
<gene>
    <name evidence="2" type="ORF">IAG03_12845</name>
</gene>
<dbReference type="AlphaFoldDB" id="A0A926DAG5"/>
<dbReference type="Pfam" id="PF13730">
    <property type="entry name" value="HTH_36"/>
    <property type="match status" value="1"/>
</dbReference>
<protein>
    <submittedName>
        <fullName evidence="2">Helix-turn-helix domain-containing protein</fullName>
    </submittedName>
</protein>
<evidence type="ECO:0000313" key="3">
    <source>
        <dbReference type="Proteomes" id="UP000651482"/>
    </source>
</evidence>
<dbReference type="Proteomes" id="UP000651482">
    <property type="component" value="Unassembled WGS sequence"/>
</dbReference>
<dbReference type="Gene3D" id="1.10.10.10">
    <property type="entry name" value="Winged helix-like DNA-binding domain superfamily/Winged helix DNA-binding domain"/>
    <property type="match status" value="1"/>
</dbReference>
<comment type="caution">
    <text evidence="2">The sequence shown here is derived from an EMBL/GenBank/DDBJ whole genome shotgun (WGS) entry which is preliminary data.</text>
</comment>
<sequence>MIAAVQKENCKEEKVTEKFSIISNRISDYRLKPRDYAVYCCLVKHSDKNGVCFPSRRLIAEECCIDKKTVDAALRSLEKAGLVKKKKRRRQDGSNTSNTYTVKLFR</sequence>
<dbReference type="InterPro" id="IPR036388">
    <property type="entry name" value="WH-like_DNA-bd_sf"/>
</dbReference>
<dbReference type="RefSeq" id="WP_249320477.1">
    <property type="nucleotide sequence ID" value="NZ_JACRSN010000025.1"/>
</dbReference>
<reference evidence="2" key="1">
    <citation type="submission" date="2020-08" db="EMBL/GenBank/DDBJ databases">
        <title>Genome public.</title>
        <authorList>
            <person name="Liu C."/>
            <person name="Sun Q."/>
        </authorList>
    </citation>
    <scope>NUCLEOTIDE SEQUENCE</scope>
    <source>
        <strain evidence="2">NSJ-40</strain>
    </source>
</reference>
<feature type="region of interest" description="Disordered" evidence="1">
    <location>
        <begin position="85"/>
        <end position="106"/>
    </location>
</feature>
<evidence type="ECO:0000256" key="1">
    <source>
        <dbReference type="SAM" id="MobiDB-lite"/>
    </source>
</evidence>
<evidence type="ECO:0000313" key="2">
    <source>
        <dbReference type="EMBL" id="MBC8534848.1"/>
    </source>
</evidence>
<accession>A0A926DAG5</accession>
<proteinExistence type="predicted"/>
<dbReference type="SUPFAM" id="SSF46785">
    <property type="entry name" value="Winged helix' DNA-binding domain"/>
    <property type="match status" value="1"/>
</dbReference>
<dbReference type="InterPro" id="IPR036390">
    <property type="entry name" value="WH_DNA-bd_sf"/>
</dbReference>
<feature type="compositionally biased region" description="Polar residues" evidence="1">
    <location>
        <begin position="93"/>
        <end position="106"/>
    </location>
</feature>
<organism evidence="2 3">
    <name type="scientific">Yeguia hominis</name>
    <dbReference type="NCBI Taxonomy" id="2763662"/>
    <lineage>
        <taxon>Bacteria</taxon>
        <taxon>Bacillati</taxon>
        <taxon>Bacillota</taxon>
        <taxon>Clostridia</taxon>
        <taxon>Eubacteriales</taxon>
        <taxon>Yeguiaceae</taxon>
        <taxon>Yeguia</taxon>
    </lineage>
</organism>
<dbReference type="EMBL" id="JACRSN010000025">
    <property type="protein sequence ID" value="MBC8534848.1"/>
    <property type="molecule type" value="Genomic_DNA"/>
</dbReference>